<dbReference type="Proteomes" id="UP001189813">
    <property type="component" value="Unassembled WGS sequence"/>
</dbReference>
<dbReference type="EMBL" id="CATZBU010000021">
    <property type="protein sequence ID" value="CAJ0808610.1"/>
    <property type="molecule type" value="Genomic_DNA"/>
</dbReference>
<gene>
    <name evidence="3" type="ORF">LMG19083_04737</name>
</gene>
<keyword evidence="4" id="KW-1185">Reference proteome</keyword>
<evidence type="ECO:0000313" key="4">
    <source>
        <dbReference type="Proteomes" id="UP001189813"/>
    </source>
</evidence>
<reference evidence="3 4" key="1">
    <citation type="submission" date="2023-07" db="EMBL/GenBank/DDBJ databases">
        <authorList>
            <person name="Peeters C."/>
        </authorList>
    </citation>
    <scope>NUCLEOTIDE SEQUENCE [LARGE SCALE GENOMIC DNA]</scope>
    <source>
        <strain evidence="3 4">LMG 19083</strain>
    </source>
</reference>
<sequence>MPVNGRSSSEPTSTLRSLGSFRSQESLSSLDSSDLLDPNGPGGFSTRCASLGSVSEGGTQRRVRSKEIAYGPRAAGDEFLAGYLGAMAGLAPRVDYVVPTPEPVGSIREALPPRLASHMLPHFQDLGTFATSPQMLATVAPERRERALDWQGQLVQLRTTIDALEKQCSAREKTAGAMAQGELRNSIFAMTAVRAATKGATPFEDEVHAARDEFRDYGDVTRKDLRRQYRAEQHLTAALFSCLPASMRIAFHEALISTGVLNAHWDLLNHRGANAGFYPDYAWRPTDKNPGPECYRVAVVDGGNTHSSGFSGQLKAESFVAVLGLPALTATGLANRLHLRDLDADVSKSGWAGVDVPPGGVPRSDVYVEILRRQSQLYPEGTDLRQSEPHLAAAYRLRCLLPTLSHELGRRLDNMAAAARSGHADGFFTQRVMDARKRVSAYINVIGNEAIDRWVGKDHVEVHRIDHEIRVGAPATARVGTHATSSRRANSAPARLRFPPTGNLVL</sequence>
<name>A0ABN9JDZ1_9RALS</name>
<feature type="compositionally biased region" description="Low complexity" evidence="2">
    <location>
        <begin position="17"/>
        <end position="37"/>
    </location>
</feature>
<evidence type="ECO:0008006" key="5">
    <source>
        <dbReference type="Google" id="ProtNLM"/>
    </source>
</evidence>
<accession>A0ABN9JDZ1</accession>
<comment type="caution">
    <text evidence="3">The sequence shown here is derived from an EMBL/GenBank/DDBJ whole genome shotgun (WGS) entry which is preliminary data.</text>
</comment>
<feature type="coiled-coil region" evidence="1">
    <location>
        <begin position="147"/>
        <end position="174"/>
    </location>
</feature>
<evidence type="ECO:0000256" key="1">
    <source>
        <dbReference type="SAM" id="Coils"/>
    </source>
</evidence>
<protein>
    <recommendedName>
        <fullName evidence="5">Type III effector protein</fullName>
    </recommendedName>
</protein>
<feature type="compositionally biased region" description="Polar residues" evidence="2">
    <location>
        <begin position="1"/>
        <end position="16"/>
    </location>
</feature>
<proteinExistence type="predicted"/>
<evidence type="ECO:0000256" key="2">
    <source>
        <dbReference type="SAM" id="MobiDB-lite"/>
    </source>
</evidence>
<feature type="region of interest" description="Disordered" evidence="2">
    <location>
        <begin position="1"/>
        <end position="61"/>
    </location>
</feature>
<organism evidence="3 4">
    <name type="scientific">Ralstonia psammae</name>
    <dbReference type="NCBI Taxonomy" id="3058598"/>
    <lineage>
        <taxon>Bacteria</taxon>
        <taxon>Pseudomonadati</taxon>
        <taxon>Pseudomonadota</taxon>
        <taxon>Betaproteobacteria</taxon>
        <taxon>Burkholderiales</taxon>
        <taxon>Burkholderiaceae</taxon>
        <taxon>Ralstonia</taxon>
    </lineage>
</organism>
<keyword evidence="1" id="KW-0175">Coiled coil</keyword>
<evidence type="ECO:0000313" key="3">
    <source>
        <dbReference type="EMBL" id="CAJ0808610.1"/>
    </source>
</evidence>